<gene>
    <name evidence="2" type="ORF">CYMTET_42989</name>
</gene>
<feature type="signal peptide" evidence="1">
    <location>
        <begin position="1"/>
        <end position="43"/>
    </location>
</feature>
<evidence type="ECO:0000313" key="3">
    <source>
        <dbReference type="Proteomes" id="UP001190700"/>
    </source>
</evidence>
<evidence type="ECO:0000313" key="2">
    <source>
        <dbReference type="EMBL" id="KAK3247514.1"/>
    </source>
</evidence>
<accession>A0AAE0C462</accession>
<keyword evidence="3" id="KW-1185">Reference proteome</keyword>
<keyword evidence="1" id="KW-0732">Signal</keyword>
<feature type="non-terminal residue" evidence="2">
    <location>
        <position position="1"/>
    </location>
</feature>
<comment type="caution">
    <text evidence="2">The sequence shown here is derived from an EMBL/GenBank/DDBJ whole genome shotgun (WGS) entry which is preliminary data.</text>
</comment>
<dbReference type="AlphaFoldDB" id="A0AAE0C462"/>
<proteinExistence type="predicted"/>
<reference evidence="2 3" key="1">
    <citation type="journal article" date="2015" name="Genome Biol. Evol.">
        <title>Comparative Genomics of a Bacterivorous Green Alga Reveals Evolutionary Causalities and Consequences of Phago-Mixotrophic Mode of Nutrition.</title>
        <authorList>
            <person name="Burns J.A."/>
            <person name="Paasch A."/>
            <person name="Narechania A."/>
            <person name="Kim E."/>
        </authorList>
    </citation>
    <scope>NUCLEOTIDE SEQUENCE [LARGE SCALE GENOMIC DNA]</scope>
    <source>
        <strain evidence="2 3">PLY_AMNH</strain>
    </source>
</reference>
<organism evidence="2 3">
    <name type="scientific">Cymbomonas tetramitiformis</name>
    <dbReference type="NCBI Taxonomy" id="36881"/>
    <lineage>
        <taxon>Eukaryota</taxon>
        <taxon>Viridiplantae</taxon>
        <taxon>Chlorophyta</taxon>
        <taxon>Pyramimonadophyceae</taxon>
        <taxon>Pyramimonadales</taxon>
        <taxon>Pyramimonadaceae</taxon>
        <taxon>Cymbomonas</taxon>
    </lineage>
</organism>
<dbReference type="Proteomes" id="UP001190700">
    <property type="component" value="Unassembled WGS sequence"/>
</dbReference>
<evidence type="ECO:0000256" key="1">
    <source>
        <dbReference type="SAM" id="SignalP"/>
    </source>
</evidence>
<sequence>TPQSFHNIFAGQQGARSTSSMQNAVRTVFPLGVLLALLSVGSSFENPEPASSRVTAANPHLLASSPGASRVASRKPLQTVVYEGYVHVGSFTVSSSSAPQYIATSSDTGVDTVAEEDRIPTYSCVEACKKVFGAPSYAYGGSTSSTTVTRTCYGDLLKGDCNSGEKVSSALPRSPNLSPGCLPAPHHSSQQSFPTTCGQFSAGPSRRGRVRPKCKGCSAVHTSARREPGCPAPRALGSGSITTLSPRNFLVAPRSGVPRSPSVAP</sequence>
<protein>
    <submittedName>
        <fullName evidence="2">Uncharacterized protein</fullName>
    </submittedName>
</protein>
<dbReference type="EMBL" id="LGRX02028898">
    <property type="protein sequence ID" value="KAK3247514.1"/>
    <property type="molecule type" value="Genomic_DNA"/>
</dbReference>
<feature type="chain" id="PRO_5042059259" evidence="1">
    <location>
        <begin position="44"/>
        <end position="265"/>
    </location>
</feature>
<name>A0AAE0C462_9CHLO</name>